<protein>
    <submittedName>
        <fullName evidence="2">Uncharacterized protein</fullName>
    </submittedName>
</protein>
<comment type="caution">
    <text evidence="2">The sequence shown here is derived from an EMBL/GenBank/DDBJ whole genome shotgun (WGS) entry which is preliminary data.</text>
</comment>
<feature type="region of interest" description="Disordered" evidence="1">
    <location>
        <begin position="57"/>
        <end position="89"/>
    </location>
</feature>
<gene>
    <name evidence="2" type="ORF">G6048_46910</name>
</gene>
<keyword evidence="3" id="KW-1185">Reference proteome</keyword>
<feature type="non-terminal residue" evidence="2">
    <location>
        <position position="112"/>
    </location>
</feature>
<dbReference type="Proteomes" id="UP001518140">
    <property type="component" value="Unassembled WGS sequence"/>
</dbReference>
<proteinExistence type="predicted"/>
<evidence type="ECO:0000313" key="3">
    <source>
        <dbReference type="Proteomes" id="UP001518140"/>
    </source>
</evidence>
<feature type="region of interest" description="Disordered" evidence="1">
    <location>
        <begin position="1"/>
        <end position="20"/>
    </location>
</feature>
<organism evidence="2 3">
    <name type="scientific">Streptomyces ureilyticus</name>
    <dbReference type="NCBI Taxonomy" id="1775131"/>
    <lineage>
        <taxon>Bacteria</taxon>
        <taxon>Bacillati</taxon>
        <taxon>Actinomycetota</taxon>
        <taxon>Actinomycetes</taxon>
        <taxon>Kitasatosporales</taxon>
        <taxon>Streptomycetaceae</taxon>
        <taxon>Streptomyces</taxon>
    </lineage>
</organism>
<evidence type="ECO:0000313" key="2">
    <source>
        <dbReference type="EMBL" id="NGO49288.1"/>
    </source>
</evidence>
<sequence>MRSEEASEENRGRAGAGRSAGAARLAELLAEVSGGERPTSVELAEVLWLARHVGAPEEPSLVPADQPPARRAGPSVAPRSRASARAGTLRAGRNGRFLADIFGNDAVLRFLE</sequence>
<dbReference type="EMBL" id="JAAKZX010000375">
    <property type="protein sequence ID" value="NGO49288.1"/>
    <property type="molecule type" value="Genomic_DNA"/>
</dbReference>
<feature type="compositionally biased region" description="Low complexity" evidence="1">
    <location>
        <begin position="67"/>
        <end position="86"/>
    </location>
</feature>
<dbReference type="RefSeq" id="WP_165345722.1">
    <property type="nucleotide sequence ID" value="NZ_JAAKZX010000375.1"/>
</dbReference>
<reference evidence="2 3" key="1">
    <citation type="submission" date="2020-02" db="EMBL/GenBank/DDBJ databases">
        <title>Whole-genome analyses of novel actinobacteria.</title>
        <authorList>
            <person name="Sahin N."/>
            <person name="Tokatli A."/>
        </authorList>
    </citation>
    <scope>NUCLEOTIDE SEQUENCE [LARGE SCALE GENOMIC DNA]</scope>
    <source>
        <strain evidence="2 3">YC419</strain>
    </source>
</reference>
<evidence type="ECO:0000256" key="1">
    <source>
        <dbReference type="SAM" id="MobiDB-lite"/>
    </source>
</evidence>
<accession>A0ABX0E4Z1</accession>
<name>A0ABX0E4Z1_9ACTN</name>
<feature type="compositionally biased region" description="Basic and acidic residues" evidence="1">
    <location>
        <begin position="1"/>
        <end position="12"/>
    </location>
</feature>